<organism evidence="2">
    <name type="scientific">marine sediment metagenome</name>
    <dbReference type="NCBI Taxonomy" id="412755"/>
    <lineage>
        <taxon>unclassified sequences</taxon>
        <taxon>metagenomes</taxon>
        <taxon>ecological metagenomes</taxon>
    </lineage>
</organism>
<gene>
    <name evidence="2" type="ORF">LCGC14_0504720</name>
</gene>
<sequence length="35" mass="3924">TGLANGDVNSWVTLIAIIVVAVVFFWAIKKFVFKR</sequence>
<feature type="transmembrane region" description="Helical" evidence="1">
    <location>
        <begin position="12"/>
        <end position="28"/>
    </location>
</feature>
<dbReference type="AlphaFoldDB" id="A0A0F9S7V6"/>
<dbReference type="EMBL" id="LAZR01000599">
    <property type="protein sequence ID" value="KKN63139.1"/>
    <property type="molecule type" value="Genomic_DNA"/>
</dbReference>
<protein>
    <submittedName>
        <fullName evidence="2">Uncharacterized protein</fullName>
    </submittedName>
</protein>
<accession>A0A0F9S7V6</accession>
<evidence type="ECO:0000313" key="2">
    <source>
        <dbReference type="EMBL" id="KKN63139.1"/>
    </source>
</evidence>
<name>A0A0F9S7V6_9ZZZZ</name>
<keyword evidence="1" id="KW-0472">Membrane</keyword>
<reference evidence="2" key="1">
    <citation type="journal article" date="2015" name="Nature">
        <title>Complex archaea that bridge the gap between prokaryotes and eukaryotes.</title>
        <authorList>
            <person name="Spang A."/>
            <person name="Saw J.H."/>
            <person name="Jorgensen S.L."/>
            <person name="Zaremba-Niedzwiedzka K."/>
            <person name="Martijn J."/>
            <person name="Lind A.E."/>
            <person name="van Eijk R."/>
            <person name="Schleper C."/>
            <person name="Guy L."/>
            <person name="Ettema T.J."/>
        </authorList>
    </citation>
    <scope>NUCLEOTIDE SEQUENCE</scope>
</reference>
<proteinExistence type="predicted"/>
<evidence type="ECO:0000256" key="1">
    <source>
        <dbReference type="SAM" id="Phobius"/>
    </source>
</evidence>
<keyword evidence="1" id="KW-1133">Transmembrane helix</keyword>
<keyword evidence="1" id="KW-0812">Transmembrane</keyword>
<feature type="non-terminal residue" evidence="2">
    <location>
        <position position="1"/>
    </location>
</feature>
<comment type="caution">
    <text evidence="2">The sequence shown here is derived from an EMBL/GenBank/DDBJ whole genome shotgun (WGS) entry which is preliminary data.</text>
</comment>